<evidence type="ECO:0000256" key="3">
    <source>
        <dbReference type="ARBA" id="ARBA00022475"/>
    </source>
</evidence>
<dbReference type="RefSeq" id="WP_110041680.1">
    <property type="nucleotide sequence ID" value="NZ_QGTL01000022.1"/>
</dbReference>
<keyword evidence="3" id="KW-1003">Cell membrane</keyword>
<dbReference type="InterPro" id="IPR007795">
    <property type="entry name" value="T7SS_EccB"/>
</dbReference>
<reference evidence="11 12" key="1">
    <citation type="submission" date="2018-05" db="EMBL/GenBank/DDBJ databases">
        <title>Genomic Encyclopedia of Type Strains, Phase IV (KMG-IV): sequencing the most valuable type-strain genomes for metagenomic binning, comparative biology and taxonomic classification.</title>
        <authorList>
            <person name="Goeker M."/>
        </authorList>
    </citation>
    <scope>NUCLEOTIDE SEQUENCE [LARGE SCALE GENOMIC DNA]</scope>
    <source>
        <strain evidence="11 12">DSM 44717</strain>
    </source>
</reference>
<keyword evidence="6" id="KW-0378">Hydrolase</keyword>
<keyword evidence="5" id="KW-0547">Nucleotide-binding</keyword>
<comment type="subcellular location">
    <subcellularLocation>
        <location evidence="1">Cell membrane</location>
        <topology evidence="1">Single-pass membrane protein</topology>
    </subcellularLocation>
</comment>
<evidence type="ECO:0000256" key="9">
    <source>
        <dbReference type="ARBA" id="ARBA00023136"/>
    </source>
</evidence>
<dbReference type="Pfam" id="PF05108">
    <property type="entry name" value="T7SS_ESX1_EccB"/>
    <property type="match status" value="1"/>
</dbReference>
<dbReference type="GO" id="GO:0005886">
    <property type="term" value="C:plasma membrane"/>
    <property type="evidence" value="ECO:0007669"/>
    <property type="project" value="UniProtKB-SubCell"/>
</dbReference>
<organism evidence="11 12">
    <name type="scientific">Nocardia neocaledoniensis</name>
    <dbReference type="NCBI Taxonomy" id="236511"/>
    <lineage>
        <taxon>Bacteria</taxon>
        <taxon>Bacillati</taxon>
        <taxon>Actinomycetota</taxon>
        <taxon>Actinomycetes</taxon>
        <taxon>Mycobacteriales</taxon>
        <taxon>Nocardiaceae</taxon>
        <taxon>Nocardia</taxon>
    </lineage>
</organism>
<name>A0A317N200_9NOCA</name>
<protein>
    <submittedName>
        <fullName evidence="11">Type VII secretion protein EccB</fullName>
    </submittedName>
</protein>
<evidence type="ECO:0000256" key="1">
    <source>
        <dbReference type="ARBA" id="ARBA00004162"/>
    </source>
</evidence>
<dbReference type="InterPro" id="IPR044857">
    <property type="entry name" value="T7SS_EccB_R1"/>
</dbReference>
<dbReference type="InterPro" id="IPR042485">
    <property type="entry name" value="T7SS_EccB_R3"/>
</dbReference>
<dbReference type="GO" id="GO:0005576">
    <property type="term" value="C:extracellular region"/>
    <property type="evidence" value="ECO:0007669"/>
    <property type="project" value="TreeGrafter"/>
</dbReference>
<keyword evidence="9 10" id="KW-0472">Membrane</keyword>
<dbReference type="Gene3D" id="3.30.2390.20">
    <property type="entry name" value="Type VII secretion system EccB, repeat 1 domain"/>
    <property type="match status" value="1"/>
</dbReference>
<dbReference type="GO" id="GO:0005524">
    <property type="term" value="F:ATP binding"/>
    <property type="evidence" value="ECO:0007669"/>
    <property type="project" value="UniProtKB-KW"/>
</dbReference>
<keyword evidence="4 10" id="KW-0812">Transmembrane</keyword>
<evidence type="ECO:0000256" key="7">
    <source>
        <dbReference type="ARBA" id="ARBA00022840"/>
    </source>
</evidence>
<evidence type="ECO:0000256" key="5">
    <source>
        <dbReference type="ARBA" id="ARBA00022741"/>
    </source>
</evidence>
<comment type="caution">
    <text evidence="11">The sequence shown here is derived from an EMBL/GenBank/DDBJ whole genome shotgun (WGS) entry which is preliminary data.</text>
</comment>
<evidence type="ECO:0000313" key="11">
    <source>
        <dbReference type="EMBL" id="PWV66956.1"/>
    </source>
</evidence>
<evidence type="ECO:0000313" key="12">
    <source>
        <dbReference type="Proteomes" id="UP000246410"/>
    </source>
</evidence>
<keyword evidence="7" id="KW-0067">ATP-binding</keyword>
<dbReference type="Gene3D" id="2.40.50.910">
    <property type="entry name" value="Type VII secretion system EccB, repeat 3 domain"/>
    <property type="match status" value="1"/>
</dbReference>
<evidence type="ECO:0000256" key="8">
    <source>
        <dbReference type="ARBA" id="ARBA00022989"/>
    </source>
</evidence>
<comment type="similarity">
    <text evidence="2">Belongs to the EccB family.</text>
</comment>
<dbReference type="NCBIfam" id="TIGR03919">
    <property type="entry name" value="T7SS_EccB"/>
    <property type="match status" value="1"/>
</dbReference>
<dbReference type="PANTHER" id="PTHR40765:SF2">
    <property type="entry name" value="ESX-2 SECRETION SYSTEM ATPASE ECCB2"/>
    <property type="match status" value="1"/>
</dbReference>
<dbReference type="AlphaFoldDB" id="A0A317N200"/>
<dbReference type="EMBL" id="QGTL01000022">
    <property type="protein sequence ID" value="PWV66956.1"/>
    <property type="molecule type" value="Genomic_DNA"/>
</dbReference>
<keyword evidence="8 10" id="KW-1133">Transmembrane helix</keyword>
<feature type="transmembrane region" description="Helical" evidence="10">
    <location>
        <begin position="43"/>
        <end position="65"/>
    </location>
</feature>
<evidence type="ECO:0000256" key="6">
    <source>
        <dbReference type="ARBA" id="ARBA00022801"/>
    </source>
</evidence>
<evidence type="ECO:0000256" key="2">
    <source>
        <dbReference type="ARBA" id="ARBA00008149"/>
    </source>
</evidence>
<evidence type="ECO:0000256" key="4">
    <source>
        <dbReference type="ARBA" id="ARBA00022692"/>
    </source>
</evidence>
<keyword evidence="12" id="KW-1185">Reference proteome</keyword>
<proteinExistence type="inferred from homology"/>
<accession>A0A317N200</accession>
<evidence type="ECO:0000256" key="10">
    <source>
        <dbReference type="SAM" id="Phobius"/>
    </source>
</evidence>
<sequence>MARFRVVTKHQVSGWRFLFRRIEHALVRRDPSMIDDPQRGRSTALTVGVAIVCIVIAGAAVMAFLKPAKKAGDSKILADKETGALYVRIGPRLHPALNLTSARLIIGSPDKPAQVTRDELAKFPRGGWVGIPGAPGAIVDTAEQDSSWTVCDAASGGAAAPVDPRTGLPTVALSAVRTTVIGGALTIDGADIRRQAEGEARLMRDDRTTWLVYTDGDRGAVRAEIDLSDTAVVLSLGIDSAAPVLAVSRGLINALPEAPPLRAPAIPGAGEIVTLSSGLTTKVGAVVATSVPGQEIAQFIVTRSGLIRASTVVASMVRNAEQDGAATTATVSPAVVATNLRPGSLPGTDSFPSRPVHIAEPGPAEVTCMHWSRSSGDPRAATELLTGTRLPLTVQERQRTVDLVTSGASEGTTATAAYLPRDTGRFVQVTGVDQDSPLRTSLFWISDSGVRYGVVAELGRSSPDPTLTALALREPVLAPWNVISLFAVGPSLSQDDAKIAHDGIPADKAGVGFGGGQP</sequence>
<dbReference type="GO" id="GO:0016787">
    <property type="term" value="F:hydrolase activity"/>
    <property type="evidence" value="ECO:0007669"/>
    <property type="project" value="UniProtKB-KW"/>
</dbReference>
<dbReference type="Proteomes" id="UP000246410">
    <property type="component" value="Unassembled WGS sequence"/>
</dbReference>
<dbReference type="PANTHER" id="PTHR40765">
    <property type="entry name" value="ESX-2 SECRETION SYSTEM ATPASE ECCB2"/>
    <property type="match status" value="1"/>
</dbReference>
<gene>
    <name evidence="11" type="ORF">DFR69_12221</name>
</gene>